<name>A0A9D1ZX31_9FIRM</name>
<organism evidence="1 2">
    <name type="scientific">Candidatus Borkfalkia excrementigallinarum</name>
    <dbReference type="NCBI Taxonomy" id="2838506"/>
    <lineage>
        <taxon>Bacteria</taxon>
        <taxon>Bacillati</taxon>
        <taxon>Bacillota</taxon>
        <taxon>Clostridia</taxon>
        <taxon>Christensenellales</taxon>
        <taxon>Christensenellaceae</taxon>
        <taxon>Candidatus Borkfalkia</taxon>
    </lineage>
</organism>
<dbReference type="EMBL" id="DXCQ01000038">
    <property type="protein sequence ID" value="HIY96986.1"/>
    <property type="molecule type" value="Genomic_DNA"/>
</dbReference>
<protein>
    <submittedName>
        <fullName evidence="1">Uncharacterized protein</fullName>
    </submittedName>
</protein>
<comment type="caution">
    <text evidence="1">The sequence shown here is derived from an EMBL/GenBank/DDBJ whole genome shotgun (WGS) entry which is preliminary data.</text>
</comment>
<evidence type="ECO:0000313" key="2">
    <source>
        <dbReference type="Proteomes" id="UP000886750"/>
    </source>
</evidence>
<reference evidence="1" key="1">
    <citation type="journal article" date="2021" name="PeerJ">
        <title>Extensive microbial diversity within the chicken gut microbiome revealed by metagenomics and culture.</title>
        <authorList>
            <person name="Gilroy R."/>
            <person name="Ravi A."/>
            <person name="Getino M."/>
            <person name="Pursley I."/>
            <person name="Horton D.L."/>
            <person name="Alikhan N.F."/>
            <person name="Baker D."/>
            <person name="Gharbi K."/>
            <person name="Hall N."/>
            <person name="Watson M."/>
            <person name="Adriaenssens E.M."/>
            <person name="Foster-Nyarko E."/>
            <person name="Jarju S."/>
            <person name="Secka A."/>
            <person name="Antonio M."/>
            <person name="Oren A."/>
            <person name="Chaudhuri R.R."/>
            <person name="La Ragione R."/>
            <person name="Hildebrand F."/>
            <person name="Pallen M.J."/>
        </authorList>
    </citation>
    <scope>NUCLEOTIDE SEQUENCE</scope>
    <source>
        <strain evidence="1">1345</strain>
    </source>
</reference>
<sequence length="96" mass="11476">MNDEREVTFTDEERHFVRIALNAKIEQYEKAIDEERGKRHTEVQARRIETWKYFLQGFKRSLARMTEAEKRGQSETKFSGKTEDFEKIFEKDGGVI</sequence>
<dbReference type="Proteomes" id="UP000886750">
    <property type="component" value="Unassembled WGS sequence"/>
</dbReference>
<gene>
    <name evidence="1" type="ORF">H9729_04795</name>
</gene>
<accession>A0A9D1ZX31</accession>
<dbReference type="AlphaFoldDB" id="A0A9D1ZX31"/>
<evidence type="ECO:0000313" key="1">
    <source>
        <dbReference type="EMBL" id="HIY96986.1"/>
    </source>
</evidence>
<proteinExistence type="predicted"/>
<reference evidence="1" key="2">
    <citation type="submission" date="2021-04" db="EMBL/GenBank/DDBJ databases">
        <authorList>
            <person name="Gilroy R."/>
        </authorList>
    </citation>
    <scope>NUCLEOTIDE SEQUENCE</scope>
    <source>
        <strain evidence="1">1345</strain>
    </source>
</reference>